<dbReference type="InterPro" id="IPR029058">
    <property type="entry name" value="AB_hydrolase_fold"/>
</dbReference>
<evidence type="ECO:0000256" key="2">
    <source>
        <dbReference type="SAM" id="SignalP"/>
    </source>
</evidence>
<dbReference type="Pfam" id="PF20434">
    <property type="entry name" value="BD-FAE"/>
    <property type="match status" value="1"/>
</dbReference>
<organism evidence="4 5">
    <name type="scientific">Mucilaginibacter myungsuensis</name>
    <dbReference type="NCBI Taxonomy" id="649104"/>
    <lineage>
        <taxon>Bacteria</taxon>
        <taxon>Pseudomonadati</taxon>
        <taxon>Bacteroidota</taxon>
        <taxon>Sphingobacteriia</taxon>
        <taxon>Sphingobacteriales</taxon>
        <taxon>Sphingobacteriaceae</taxon>
        <taxon>Mucilaginibacter</taxon>
    </lineage>
</organism>
<evidence type="ECO:0000259" key="3">
    <source>
        <dbReference type="Pfam" id="PF20434"/>
    </source>
</evidence>
<gene>
    <name evidence="4" type="ORF">IRJ16_12840</name>
</gene>
<dbReference type="GO" id="GO:0016787">
    <property type="term" value="F:hydrolase activity"/>
    <property type="evidence" value="ECO:0007669"/>
    <property type="project" value="UniProtKB-KW"/>
</dbReference>
<dbReference type="PANTHER" id="PTHR48081">
    <property type="entry name" value="AB HYDROLASE SUPERFAMILY PROTEIN C4A8.06C"/>
    <property type="match status" value="1"/>
</dbReference>
<dbReference type="InterPro" id="IPR049492">
    <property type="entry name" value="BD-FAE-like_dom"/>
</dbReference>
<dbReference type="Gene3D" id="3.40.50.1820">
    <property type="entry name" value="alpha/beta hydrolase"/>
    <property type="match status" value="1"/>
</dbReference>
<reference evidence="4" key="1">
    <citation type="submission" date="2020-10" db="EMBL/GenBank/DDBJ databases">
        <title>Mucilaginibacter mali sp. nov., isolated from rhizosphere soil of apple orchard.</title>
        <authorList>
            <person name="Lee J.-S."/>
            <person name="Kim H.S."/>
            <person name="Kim J.-S."/>
        </authorList>
    </citation>
    <scope>NUCLEOTIDE SEQUENCE</scope>
    <source>
        <strain evidence="4">KCTC 22746</strain>
    </source>
</reference>
<name>A0A929KYG1_9SPHI</name>
<evidence type="ECO:0000313" key="5">
    <source>
        <dbReference type="Proteomes" id="UP000622475"/>
    </source>
</evidence>
<keyword evidence="5" id="KW-1185">Reference proteome</keyword>
<keyword evidence="2" id="KW-0732">Signal</keyword>
<proteinExistence type="predicted"/>
<dbReference type="RefSeq" id="WP_194111997.1">
    <property type="nucleotide sequence ID" value="NZ_JADFFL010000004.1"/>
</dbReference>
<dbReference type="InterPro" id="IPR050300">
    <property type="entry name" value="GDXG_lipolytic_enzyme"/>
</dbReference>
<evidence type="ECO:0000313" key="4">
    <source>
        <dbReference type="EMBL" id="MBE9662773.1"/>
    </source>
</evidence>
<dbReference type="Proteomes" id="UP000622475">
    <property type="component" value="Unassembled WGS sequence"/>
</dbReference>
<sequence>MKKILIPAMMLFATTLFAQEKPIPLYPKGVPNSKPAPADYVEQNDGSHANKVTVPTLTAFLPEKSKATGAAVVVCPGGGYSGLAIGHEGYAIAKKFNEMGIAAFVLKYRLPSDKIMVDKTIGPLQDAQRAVQMVRESAAEYGINPAKVGIIGFSAGGHLASTAATHFDKVVIDNPKNTSVRPDFALLIYPVITFGDQTHRGSQENLTGKGASQELIDLYSNQKQVTANTPPSFLIHSEDDLVVPVQNSLWFYEALLKNKVKAEMHLYQAGGHGFGLNNKTTPDQWMERCANFLEQNGF</sequence>
<accession>A0A929KYG1</accession>
<feature type="signal peptide" evidence="2">
    <location>
        <begin position="1"/>
        <end position="18"/>
    </location>
</feature>
<dbReference type="PANTHER" id="PTHR48081:SF6">
    <property type="entry name" value="PEPTIDASE S9 PROLYL OLIGOPEPTIDASE CATALYTIC DOMAIN-CONTAINING PROTEIN"/>
    <property type="match status" value="1"/>
</dbReference>
<feature type="chain" id="PRO_5036701497" evidence="2">
    <location>
        <begin position="19"/>
        <end position="298"/>
    </location>
</feature>
<comment type="caution">
    <text evidence="4">The sequence shown here is derived from an EMBL/GenBank/DDBJ whole genome shotgun (WGS) entry which is preliminary data.</text>
</comment>
<evidence type="ECO:0000256" key="1">
    <source>
        <dbReference type="ARBA" id="ARBA00022801"/>
    </source>
</evidence>
<dbReference type="EMBL" id="JADFFL010000004">
    <property type="protein sequence ID" value="MBE9662773.1"/>
    <property type="molecule type" value="Genomic_DNA"/>
</dbReference>
<dbReference type="SUPFAM" id="SSF53474">
    <property type="entry name" value="alpha/beta-Hydrolases"/>
    <property type="match status" value="1"/>
</dbReference>
<keyword evidence="1 4" id="KW-0378">Hydrolase</keyword>
<feature type="domain" description="BD-FAE-like" evidence="3">
    <location>
        <begin position="60"/>
        <end position="255"/>
    </location>
</feature>
<protein>
    <submittedName>
        <fullName evidence="4">Alpha/beta hydrolase</fullName>
    </submittedName>
</protein>
<dbReference type="AlphaFoldDB" id="A0A929KYG1"/>